<proteinExistence type="inferred from homology"/>
<dbReference type="AlphaFoldDB" id="A0A2W5N0I8"/>
<dbReference type="Gene3D" id="3.40.50.150">
    <property type="entry name" value="Vaccinia Virus protein VP39"/>
    <property type="match status" value="1"/>
</dbReference>
<dbReference type="PANTHER" id="PTHR11579">
    <property type="entry name" value="PROTEIN-L-ISOASPARTATE O-METHYLTRANSFERASE"/>
    <property type="match status" value="1"/>
</dbReference>
<dbReference type="PANTHER" id="PTHR11579:SF18">
    <property type="entry name" value="PROTEIN-L-ISOASPARTATE O-METHYLTRANSFERASE"/>
    <property type="match status" value="1"/>
</dbReference>
<sequence>MIDFAAAREAMVDCQVRPSDVTRYPIIEAMLSVPREEFLPEALRPVAYLGEHMPLTPGRVLLDPRVFAKMLDALNVTQSDLVLDIGCGYGYSTAVLARMAEAVVALESDAALAARAETLLAQHSVDNAVLETGPLNAGVPAQGPYDAIIVEGGVEDLPEAITDQLKPGGRIVAIFVEGRGGQARLGVKMAHGITWRRIFDASAPKLNGFEVAKSFVF</sequence>
<comment type="similarity">
    <text evidence="1">Belongs to the methyltransferase superfamily. L-isoaspartyl/D-aspartyl protein methyltransferase family.</text>
</comment>
<evidence type="ECO:0000313" key="4">
    <source>
        <dbReference type="EMBL" id="PZQ46138.1"/>
    </source>
</evidence>
<dbReference type="GO" id="GO:0032259">
    <property type="term" value="P:methylation"/>
    <property type="evidence" value="ECO:0007669"/>
    <property type="project" value="UniProtKB-KW"/>
</dbReference>
<dbReference type="EMBL" id="QFPW01000030">
    <property type="protein sequence ID" value="PZQ46138.1"/>
    <property type="molecule type" value="Genomic_DNA"/>
</dbReference>
<protein>
    <recommendedName>
        <fullName evidence="2">Protein-L-isoaspartate O-methyltransferase</fullName>
    </recommendedName>
    <alternativeName>
        <fullName evidence="3">Protein L-isoaspartyl methyltransferase</fullName>
    </alternativeName>
</protein>
<dbReference type="CDD" id="cd02440">
    <property type="entry name" value="AdoMet_MTases"/>
    <property type="match status" value="1"/>
</dbReference>
<name>A0A2W5N0I8_RHOSU</name>
<dbReference type="SUPFAM" id="SSF53335">
    <property type="entry name" value="S-adenosyl-L-methionine-dependent methyltransferases"/>
    <property type="match status" value="1"/>
</dbReference>
<dbReference type="GO" id="GO:0005737">
    <property type="term" value="C:cytoplasm"/>
    <property type="evidence" value="ECO:0007669"/>
    <property type="project" value="TreeGrafter"/>
</dbReference>
<dbReference type="InterPro" id="IPR000682">
    <property type="entry name" value="PCMT"/>
</dbReference>
<dbReference type="GO" id="GO:0004719">
    <property type="term" value="F:protein-L-isoaspartate (D-aspartate) O-methyltransferase activity"/>
    <property type="evidence" value="ECO:0007669"/>
    <property type="project" value="InterPro"/>
</dbReference>
<dbReference type="Pfam" id="PF01135">
    <property type="entry name" value="PCMT"/>
    <property type="match status" value="1"/>
</dbReference>
<keyword evidence="4" id="KW-0808">Transferase</keyword>
<keyword evidence="4" id="KW-0489">Methyltransferase</keyword>
<dbReference type="Proteomes" id="UP000249185">
    <property type="component" value="Unassembled WGS sequence"/>
</dbReference>
<dbReference type="InterPro" id="IPR029063">
    <property type="entry name" value="SAM-dependent_MTases_sf"/>
</dbReference>
<reference evidence="4 5" key="1">
    <citation type="submission" date="2017-08" db="EMBL/GenBank/DDBJ databases">
        <title>Infants hospitalized years apart are colonized by the same room-sourced microbial strains.</title>
        <authorList>
            <person name="Brooks B."/>
            <person name="Olm M.R."/>
            <person name="Firek B.A."/>
            <person name="Baker R."/>
            <person name="Thomas B.C."/>
            <person name="Morowitz M.J."/>
            <person name="Banfield J.F."/>
        </authorList>
    </citation>
    <scope>NUCLEOTIDE SEQUENCE [LARGE SCALE GENOMIC DNA]</scope>
    <source>
        <strain evidence="4">S2_005_002_R2_34</strain>
    </source>
</reference>
<comment type="caution">
    <text evidence="4">The sequence shown here is derived from an EMBL/GenBank/DDBJ whole genome shotgun (WGS) entry which is preliminary data.</text>
</comment>
<evidence type="ECO:0000313" key="5">
    <source>
        <dbReference type="Proteomes" id="UP000249185"/>
    </source>
</evidence>
<evidence type="ECO:0000256" key="1">
    <source>
        <dbReference type="ARBA" id="ARBA00005369"/>
    </source>
</evidence>
<gene>
    <name evidence="4" type="ORF">DI556_21140</name>
</gene>
<accession>A0A2W5N0I8</accession>
<evidence type="ECO:0000256" key="2">
    <source>
        <dbReference type="ARBA" id="ARBA00013346"/>
    </source>
</evidence>
<organism evidence="4 5">
    <name type="scientific">Rhodovulum sulfidophilum</name>
    <name type="common">Rhodobacter sulfidophilus</name>
    <dbReference type="NCBI Taxonomy" id="35806"/>
    <lineage>
        <taxon>Bacteria</taxon>
        <taxon>Pseudomonadati</taxon>
        <taxon>Pseudomonadota</taxon>
        <taxon>Alphaproteobacteria</taxon>
        <taxon>Rhodobacterales</taxon>
        <taxon>Paracoccaceae</taxon>
        <taxon>Rhodovulum</taxon>
    </lineage>
</organism>
<evidence type="ECO:0000256" key="3">
    <source>
        <dbReference type="ARBA" id="ARBA00030757"/>
    </source>
</evidence>